<evidence type="ECO:0000256" key="1">
    <source>
        <dbReference type="ARBA" id="ARBA00010936"/>
    </source>
</evidence>
<evidence type="ECO:0000313" key="8">
    <source>
        <dbReference type="EMBL" id="PIY88951.1"/>
    </source>
</evidence>
<evidence type="ECO:0000256" key="6">
    <source>
        <dbReference type="ARBA" id="ARBA00056337"/>
    </source>
</evidence>
<dbReference type="Gene3D" id="3.20.20.70">
    <property type="entry name" value="Aldolase class I"/>
    <property type="match status" value="1"/>
</dbReference>
<evidence type="ECO:0000256" key="4">
    <source>
        <dbReference type="ARBA" id="ARBA00023270"/>
    </source>
</evidence>
<dbReference type="GO" id="GO:0005737">
    <property type="term" value="C:cytoplasm"/>
    <property type="evidence" value="ECO:0007669"/>
    <property type="project" value="UniProtKB-SubCell"/>
</dbReference>
<evidence type="ECO:0000256" key="7">
    <source>
        <dbReference type="HAMAP-Rule" id="MF_00114"/>
    </source>
</evidence>
<feature type="active site" description="Proton donor/acceptor" evidence="7">
    <location>
        <position position="89"/>
    </location>
</feature>
<dbReference type="GO" id="GO:0004139">
    <property type="term" value="F:deoxyribose-phosphate aldolase activity"/>
    <property type="evidence" value="ECO:0007669"/>
    <property type="project" value="UniProtKB-UniRule"/>
</dbReference>
<dbReference type="PIRSF" id="PIRSF001357">
    <property type="entry name" value="DeoC"/>
    <property type="match status" value="1"/>
</dbReference>
<comment type="subcellular location">
    <subcellularLocation>
        <location evidence="7">Cytoplasm</location>
    </subcellularLocation>
</comment>
<evidence type="ECO:0000256" key="2">
    <source>
        <dbReference type="ARBA" id="ARBA00022490"/>
    </source>
</evidence>
<evidence type="ECO:0000313" key="9">
    <source>
        <dbReference type="Proteomes" id="UP000230767"/>
    </source>
</evidence>
<sequence>MELAKFIDHTNLKADATEEDIRRTCQEAKKYGFRGVCLNPRWVKLAKEELRGSRIKVIAVIDWPCGASPTEVRVFQTKIAKKDGADELDPVMDIGNFKMGKYDLVLEDLKKLAKVLPTKVIIESGFLTDEEIKKASQLVQESNAFCVKTSTGAESLVDIDEKVKHVKIMRKAVGPKFLIKAAGGIRTLKDVKRMLEAGANIIGTSAGLAIMEEKEVKSE</sequence>
<name>A0A2M7R609_9BACT</name>
<dbReference type="InterPro" id="IPR002915">
    <property type="entry name" value="DeoC/FbaB/LacD_aldolase"/>
</dbReference>
<dbReference type="FunFam" id="3.20.20.70:FF:000044">
    <property type="entry name" value="Deoxyribose-phosphate aldolase"/>
    <property type="match status" value="1"/>
</dbReference>
<dbReference type="NCBIfam" id="TIGR00126">
    <property type="entry name" value="deoC"/>
    <property type="match status" value="1"/>
</dbReference>
<comment type="caution">
    <text evidence="8">The sequence shown here is derived from an EMBL/GenBank/DDBJ whole genome shotgun (WGS) entry which is preliminary data.</text>
</comment>
<proteinExistence type="inferred from homology"/>
<comment type="catalytic activity">
    <reaction evidence="5 7">
        <text>2-deoxy-D-ribose 5-phosphate = D-glyceraldehyde 3-phosphate + acetaldehyde</text>
        <dbReference type="Rhea" id="RHEA:12821"/>
        <dbReference type="ChEBI" id="CHEBI:15343"/>
        <dbReference type="ChEBI" id="CHEBI:59776"/>
        <dbReference type="ChEBI" id="CHEBI:62877"/>
        <dbReference type="EC" id="4.1.2.4"/>
    </reaction>
</comment>
<dbReference type="InterPro" id="IPR013785">
    <property type="entry name" value="Aldolase_TIM"/>
</dbReference>
<dbReference type="GO" id="GO:0009264">
    <property type="term" value="P:deoxyribonucleotide catabolic process"/>
    <property type="evidence" value="ECO:0007669"/>
    <property type="project" value="UniProtKB-UniRule"/>
</dbReference>
<feature type="active site" description="Proton donor/acceptor" evidence="7">
    <location>
        <position position="180"/>
    </location>
</feature>
<dbReference type="PANTHER" id="PTHR10889">
    <property type="entry name" value="DEOXYRIBOSE-PHOSPHATE ALDOLASE"/>
    <property type="match status" value="1"/>
</dbReference>
<dbReference type="SUPFAM" id="SSF51569">
    <property type="entry name" value="Aldolase"/>
    <property type="match status" value="1"/>
</dbReference>
<dbReference type="SMART" id="SM01133">
    <property type="entry name" value="DeoC"/>
    <property type="match status" value="1"/>
</dbReference>
<keyword evidence="2 7" id="KW-0963">Cytoplasm</keyword>
<evidence type="ECO:0000256" key="3">
    <source>
        <dbReference type="ARBA" id="ARBA00023239"/>
    </source>
</evidence>
<dbReference type="EMBL" id="PFLW01000058">
    <property type="protein sequence ID" value="PIY88951.1"/>
    <property type="molecule type" value="Genomic_DNA"/>
</dbReference>
<keyword evidence="4 7" id="KW-0704">Schiff base</keyword>
<dbReference type="HAMAP" id="MF_00114">
    <property type="entry name" value="DeoC_type1"/>
    <property type="match status" value="1"/>
</dbReference>
<evidence type="ECO:0000256" key="5">
    <source>
        <dbReference type="ARBA" id="ARBA00048791"/>
    </source>
</evidence>
<comment type="function">
    <text evidence="6 7">Catalyzes a reversible aldol reaction between acetaldehyde and D-glyceraldehyde 3-phosphate to generate 2-deoxy-D-ribose 5-phosphate.</text>
</comment>
<dbReference type="InterPro" id="IPR028581">
    <property type="entry name" value="DeoC_typeI"/>
</dbReference>
<feature type="active site" description="Schiff-base intermediate with acetaldehyde" evidence="7">
    <location>
        <position position="148"/>
    </location>
</feature>
<reference evidence="9" key="1">
    <citation type="submission" date="2017-09" db="EMBL/GenBank/DDBJ databases">
        <title>Depth-based differentiation of microbial function through sediment-hosted aquifers and enrichment of novel symbionts in the deep terrestrial subsurface.</title>
        <authorList>
            <person name="Probst A.J."/>
            <person name="Ladd B."/>
            <person name="Jarett J.K."/>
            <person name="Geller-Mcgrath D.E."/>
            <person name="Sieber C.M.K."/>
            <person name="Emerson J.B."/>
            <person name="Anantharaman K."/>
            <person name="Thomas B.C."/>
            <person name="Malmstrom R."/>
            <person name="Stieglmeier M."/>
            <person name="Klingl A."/>
            <person name="Woyke T."/>
            <person name="Ryan C.M."/>
            <person name="Banfield J.F."/>
        </authorList>
    </citation>
    <scope>NUCLEOTIDE SEQUENCE [LARGE SCALE GENOMIC DNA]</scope>
</reference>
<organism evidence="8 9">
    <name type="scientific">Candidatus Nealsonbacteria bacterium CG_4_10_14_0_8_um_filter_37_14</name>
    <dbReference type="NCBI Taxonomy" id="1974684"/>
    <lineage>
        <taxon>Bacteria</taxon>
        <taxon>Candidatus Nealsoniibacteriota</taxon>
    </lineage>
</organism>
<dbReference type="CDD" id="cd00959">
    <property type="entry name" value="DeoC"/>
    <property type="match status" value="1"/>
</dbReference>
<dbReference type="AlphaFoldDB" id="A0A2M7R609"/>
<comment type="pathway">
    <text evidence="7">Carbohydrate degradation; 2-deoxy-D-ribose 1-phosphate degradation; D-glyceraldehyde 3-phosphate and acetaldehyde from 2-deoxy-alpha-D-ribose 1-phosphate: step 2/2.</text>
</comment>
<dbReference type="Proteomes" id="UP000230767">
    <property type="component" value="Unassembled WGS sequence"/>
</dbReference>
<keyword evidence="3 7" id="KW-0456">Lyase</keyword>
<dbReference type="GO" id="GO:0006018">
    <property type="term" value="P:2-deoxyribose 1-phosphate catabolic process"/>
    <property type="evidence" value="ECO:0007669"/>
    <property type="project" value="UniProtKB-UniRule"/>
</dbReference>
<comment type="similarity">
    <text evidence="1 7">Belongs to the DeoC/FbaB aldolase family. DeoC type 1 subfamily.</text>
</comment>
<dbReference type="EC" id="4.1.2.4" evidence="7"/>
<dbReference type="UniPathway" id="UPA00002">
    <property type="reaction ID" value="UER00468"/>
</dbReference>
<accession>A0A2M7R609</accession>
<dbReference type="Pfam" id="PF01791">
    <property type="entry name" value="DeoC"/>
    <property type="match status" value="1"/>
</dbReference>
<dbReference type="InterPro" id="IPR011343">
    <property type="entry name" value="DeoC"/>
</dbReference>
<protein>
    <recommendedName>
        <fullName evidence="7">Deoxyribose-phosphate aldolase</fullName>
        <shortName evidence="7">DERA</shortName>
        <ecNumber evidence="7">4.1.2.4</ecNumber>
    </recommendedName>
    <alternativeName>
        <fullName evidence="7">2-deoxy-D-ribose 5-phosphate aldolase</fullName>
    </alternativeName>
    <alternativeName>
        <fullName evidence="7">Phosphodeoxyriboaldolase</fullName>
        <shortName evidence="7">Deoxyriboaldolase</shortName>
    </alternativeName>
</protein>
<gene>
    <name evidence="7 8" type="primary">deoC</name>
    <name evidence="8" type="ORF">COY73_02365</name>
</gene>
<dbReference type="GO" id="GO:0016052">
    <property type="term" value="P:carbohydrate catabolic process"/>
    <property type="evidence" value="ECO:0007669"/>
    <property type="project" value="TreeGrafter"/>
</dbReference>
<dbReference type="PANTHER" id="PTHR10889:SF1">
    <property type="entry name" value="DEOXYRIBOSE-PHOSPHATE ALDOLASE"/>
    <property type="match status" value="1"/>
</dbReference>